<feature type="transmembrane region" description="Helical" evidence="1">
    <location>
        <begin position="33"/>
        <end position="54"/>
    </location>
</feature>
<organism evidence="2 3">
    <name type="scientific">Actinacidiphila glaucinigra</name>
    <dbReference type="NCBI Taxonomy" id="235986"/>
    <lineage>
        <taxon>Bacteria</taxon>
        <taxon>Bacillati</taxon>
        <taxon>Actinomycetota</taxon>
        <taxon>Actinomycetes</taxon>
        <taxon>Kitasatosporales</taxon>
        <taxon>Streptomycetaceae</taxon>
        <taxon>Actinacidiphila</taxon>
    </lineage>
</organism>
<proteinExistence type="predicted"/>
<keyword evidence="1" id="KW-0472">Membrane</keyword>
<keyword evidence="1" id="KW-1133">Transmembrane helix</keyword>
<reference evidence="2 3" key="1">
    <citation type="submission" date="2017-06" db="EMBL/GenBank/DDBJ databases">
        <authorList>
            <person name="Kim H.J."/>
            <person name="Triplett B.A."/>
        </authorList>
    </citation>
    <scope>NUCLEOTIDE SEQUENCE [LARGE SCALE GENOMIC DNA]</scope>
    <source>
        <strain evidence="2 3">CGMCC 4.1858</strain>
    </source>
</reference>
<keyword evidence="3" id="KW-1185">Reference proteome</keyword>
<gene>
    <name evidence="2" type="ORF">SAMN05216252_13534</name>
</gene>
<keyword evidence="1" id="KW-0812">Transmembrane</keyword>
<sequence length="59" mass="6249">MKDSTRAGLLVVVRTLIAAALVALVVVERTTVGWGHLAVMLVALGGLLALLASYNRTFR</sequence>
<evidence type="ECO:0000313" key="2">
    <source>
        <dbReference type="EMBL" id="SNT53441.1"/>
    </source>
</evidence>
<accession>A0A239NEX3</accession>
<feature type="transmembrane region" description="Helical" evidence="1">
    <location>
        <begin position="7"/>
        <end position="27"/>
    </location>
</feature>
<dbReference type="InterPro" id="IPR054198">
    <property type="entry name" value="DUF6903"/>
</dbReference>
<evidence type="ECO:0000256" key="1">
    <source>
        <dbReference type="SAM" id="Phobius"/>
    </source>
</evidence>
<dbReference type="Pfam" id="PF21844">
    <property type="entry name" value="DUF6903"/>
    <property type="match status" value="1"/>
</dbReference>
<name>A0A239NEX3_9ACTN</name>
<evidence type="ECO:0000313" key="3">
    <source>
        <dbReference type="Proteomes" id="UP000198280"/>
    </source>
</evidence>
<dbReference type="EMBL" id="FZOF01000035">
    <property type="protein sequence ID" value="SNT53441.1"/>
    <property type="molecule type" value="Genomic_DNA"/>
</dbReference>
<dbReference type="RefSeq" id="WP_089228667.1">
    <property type="nucleotide sequence ID" value="NZ_FZOF01000035.1"/>
</dbReference>
<dbReference type="Proteomes" id="UP000198280">
    <property type="component" value="Unassembled WGS sequence"/>
</dbReference>
<protein>
    <submittedName>
        <fullName evidence="2">Uncharacterized protein</fullName>
    </submittedName>
</protein>
<dbReference type="AlphaFoldDB" id="A0A239NEX3"/>